<feature type="region of interest" description="Disordered" evidence="8">
    <location>
        <begin position="1"/>
        <end position="26"/>
    </location>
</feature>
<dbReference type="Gene3D" id="1.10.3720.10">
    <property type="entry name" value="MetI-like"/>
    <property type="match status" value="1"/>
</dbReference>
<feature type="domain" description="ABC transmembrane type-1" evidence="9">
    <location>
        <begin position="88"/>
        <end position="308"/>
    </location>
</feature>
<dbReference type="PANTHER" id="PTHR30193">
    <property type="entry name" value="ABC TRANSPORTER PERMEASE PROTEIN"/>
    <property type="match status" value="1"/>
</dbReference>
<evidence type="ECO:0000256" key="3">
    <source>
        <dbReference type="ARBA" id="ARBA00022475"/>
    </source>
</evidence>
<feature type="compositionally biased region" description="Polar residues" evidence="8">
    <location>
        <begin position="1"/>
        <end position="17"/>
    </location>
</feature>
<feature type="transmembrane region" description="Helical" evidence="7">
    <location>
        <begin position="31"/>
        <end position="52"/>
    </location>
</feature>
<evidence type="ECO:0000256" key="4">
    <source>
        <dbReference type="ARBA" id="ARBA00022692"/>
    </source>
</evidence>
<dbReference type="InterPro" id="IPR000515">
    <property type="entry name" value="MetI-like"/>
</dbReference>
<accession>F9NW74</accession>
<reference evidence="10 11" key="1">
    <citation type="submission" date="2011-07" db="EMBL/GenBank/DDBJ databases">
        <title>Genome Sequence of Propionibacterium acnes SK182B-JCVI.</title>
        <authorList>
            <person name="Durkin A.S."/>
            <person name="Madupu R."/>
            <person name="Hostetler J."/>
            <person name="Radune D."/>
            <person name="Torralba M."/>
            <person name="Methe B."/>
            <person name="Sutton G."/>
            <person name="Strausberg R.L."/>
            <person name="Nelson K.E."/>
        </authorList>
    </citation>
    <scope>NUCLEOTIDE SEQUENCE [LARGE SCALE GENOMIC DNA]</scope>
    <source>
        <strain evidence="10 11">SK182B-JCVI</strain>
    </source>
</reference>
<dbReference type="InterPro" id="IPR051393">
    <property type="entry name" value="ABC_transporter_permease"/>
</dbReference>
<evidence type="ECO:0000313" key="11">
    <source>
        <dbReference type="Proteomes" id="UP000007832"/>
    </source>
</evidence>
<feature type="transmembrane region" description="Helical" evidence="7">
    <location>
        <begin position="92"/>
        <end position="114"/>
    </location>
</feature>
<evidence type="ECO:0000256" key="7">
    <source>
        <dbReference type="RuleBase" id="RU363032"/>
    </source>
</evidence>
<feature type="transmembrane region" description="Helical" evidence="7">
    <location>
        <begin position="289"/>
        <end position="310"/>
    </location>
</feature>
<dbReference type="eggNOG" id="COG1175">
    <property type="taxonomic scope" value="Bacteria"/>
</dbReference>
<evidence type="ECO:0000256" key="1">
    <source>
        <dbReference type="ARBA" id="ARBA00004651"/>
    </source>
</evidence>
<name>F9NW74_9ACTN</name>
<dbReference type="InterPro" id="IPR035906">
    <property type="entry name" value="MetI-like_sf"/>
</dbReference>
<sequence length="319" mass="35235">MTPSSARSGQARVSTSRLGPHRPGRRNPTSVGAWPILFVGPLMLGIAVFYYWPIVKNIVSSLQQTDAFGRHAEFVGLQNYSDLFSSPDLSSAMLNTLLYTLSVLLGIPLSVIIASMTELPGLRFKGLYRALYFMPYLAMPMAVAQVWKIVYNGQFGLLNQILRGLGVNDPPYWLVTPGWALAAVALFGLWASIEFNVIILSAGLKSIPREMYEAASIDGASRWRQFRSITVPLLSPSIFFLVIMTSISGFQLFDALYAMIGTGNPAEPKTRSLVSLFYREAFIDNNQGVGAAIAIVIFLLVAFVTFVQFLGQKRWVNYV</sequence>
<comment type="similarity">
    <text evidence="7">Belongs to the binding-protein-dependent transport system permease family.</text>
</comment>
<protein>
    <submittedName>
        <fullName evidence="10">ABC transporter, permease protein</fullName>
    </submittedName>
</protein>
<keyword evidence="4 7" id="KW-0812">Transmembrane</keyword>
<evidence type="ECO:0000256" key="6">
    <source>
        <dbReference type="ARBA" id="ARBA00023136"/>
    </source>
</evidence>
<keyword evidence="3" id="KW-1003">Cell membrane</keyword>
<feature type="transmembrane region" description="Helical" evidence="7">
    <location>
        <begin position="126"/>
        <end position="147"/>
    </location>
</feature>
<organism evidence="10 11">
    <name type="scientific">[Propionibacterium] namnetense SK182B-JCVI</name>
    <dbReference type="NCBI Taxonomy" id="1051006"/>
    <lineage>
        <taxon>Bacteria</taxon>
        <taxon>Bacillati</taxon>
        <taxon>Actinomycetota</taxon>
        <taxon>Actinomycetes</taxon>
        <taxon>Propionibacteriales</taxon>
        <taxon>Propionibacteriaceae</taxon>
        <taxon>Cutibacterium</taxon>
    </lineage>
</organism>
<dbReference type="PROSITE" id="PS50928">
    <property type="entry name" value="ABC_TM1"/>
    <property type="match status" value="1"/>
</dbReference>
<dbReference type="PANTHER" id="PTHR30193:SF37">
    <property type="entry name" value="INNER MEMBRANE ABC TRANSPORTER PERMEASE PROTEIN YCJO"/>
    <property type="match status" value="1"/>
</dbReference>
<keyword evidence="6 7" id="KW-0472">Membrane</keyword>
<dbReference type="EMBL" id="AFUN01000034">
    <property type="protein sequence ID" value="EGR96718.1"/>
    <property type="molecule type" value="Genomic_DNA"/>
</dbReference>
<dbReference type="PATRIC" id="fig|1051006.4.peg.1429"/>
<dbReference type="SUPFAM" id="SSF161098">
    <property type="entry name" value="MetI-like"/>
    <property type="match status" value="1"/>
</dbReference>
<keyword evidence="5 7" id="KW-1133">Transmembrane helix</keyword>
<dbReference type="Proteomes" id="UP000007832">
    <property type="component" value="Unassembled WGS sequence"/>
</dbReference>
<comment type="subcellular location">
    <subcellularLocation>
        <location evidence="1 7">Cell membrane</location>
        <topology evidence="1 7">Multi-pass membrane protein</topology>
    </subcellularLocation>
</comment>
<dbReference type="GO" id="GO:0005886">
    <property type="term" value="C:plasma membrane"/>
    <property type="evidence" value="ECO:0007669"/>
    <property type="project" value="UniProtKB-SubCell"/>
</dbReference>
<comment type="caution">
    <text evidence="10">The sequence shown here is derived from an EMBL/GenBank/DDBJ whole genome shotgun (WGS) entry which is preliminary data.</text>
</comment>
<feature type="transmembrane region" description="Helical" evidence="7">
    <location>
        <begin position="231"/>
        <end position="253"/>
    </location>
</feature>
<keyword evidence="2 7" id="KW-0813">Transport</keyword>
<dbReference type="AlphaFoldDB" id="F9NW74"/>
<evidence type="ECO:0000313" key="10">
    <source>
        <dbReference type="EMBL" id="EGR96718.1"/>
    </source>
</evidence>
<gene>
    <name evidence="10" type="ORF">HMPREF1162_1806</name>
</gene>
<evidence type="ECO:0000256" key="5">
    <source>
        <dbReference type="ARBA" id="ARBA00022989"/>
    </source>
</evidence>
<proteinExistence type="inferred from homology"/>
<feature type="transmembrane region" description="Helical" evidence="7">
    <location>
        <begin position="179"/>
        <end position="202"/>
    </location>
</feature>
<dbReference type="CDD" id="cd06261">
    <property type="entry name" value="TM_PBP2"/>
    <property type="match status" value="1"/>
</dbReference>
<evidence type="ECO:0000256" key="2">
    <source>
        <dbReference type="ARBA" id="ARBA00022448"/>
    </source>
</evidence>
<evidence type="ECO:0000256" key="8">
    <source>
        <dbReference type="SAM" id="MobiDB-lite"/>
    </source>
</evidence>
<dbReference type="STRING" id="1574624.GCA_001642025_01954"/>
<dbReference type="Pfam" id="PF00528">
    <property type="entry name" value="BPD_transp_1"/>
    <property type="match status" value="1"/>
</dbReference>
<dbReference type="GO" id="GO:0055085">
    <property type="term" value="P:transmembrane transport"/>
    <property type="evidence" value="ECO:0007669"/>
    <property type="project" value="InterPro"/>
</dbReference>
<evidence type="ECO:0000259" key="9">
    <source>
        <dbReference type="PROSITE" id="PS50928"/>
    </source>
</evidence>